<reference evidence="1 2" key="1">
    <citation type="submission" date="2019-06" db="EMBL/GenBank/DDBJ databases">
        <title>Genomics analysis of Aphanomyces spp. identifies a new class of oomycete effector associated with host adaptation.</title>
        <authorList>
            <person name="Gaulin E."/>
        </authorList>
    </citation>
    <scope>NUCLEOTIDE SEQUENCE [LARGE SCALE GENOMIC DNA]</scope>
    <source>
        <strain evidence="1 2">E</strain>
    </source>
</reference>
<comment type="caution">
    <text evidence="1">The sequence shown here is derived from an EMBL/GenBank/DDBJ whole genome shotgun (WGS) entry which is preliminary data.</text>
</comment>
<dbReference type="VEuPathDB" id="FungiDB:H257_18441"/>
<evidence type="ECO:0000313" key="1">
    <source>
        <dbReference type="EMBL" id="KAF0747441.1"/>
    </source>
</evidence>
<name>A0A6A5AH62_APHAT</name>
<organism evidence="1 2">
    <name type="scientific">Aphanomyces astaci</name>
    <name type="common">Crayfish plague agent</name>
    <dbReference type="NCBI Taxonomy" id="112090"/>
    <lineage>
        <taxon>Eukaryota</taxon>
        <taxon>Sar</taxon>
        <taxon>Stramenopiles</taxon>
        <taxon>Oomycota</taxon>
        <taxon>Saprolegniomycetes</taxon>
        <taxon>Saprolegniales</taxon>
        <taxon>Verrucalvaceae</taxon>
        <taxon>Aphanomyces</taxon>
    </lineage>
</organism>
<accession>A0A6A5AH62</accession>
<dbReference type="EMBL" id="VJMI01013575">
    <property type="protein sequence ID" value="KAF0747441.1"/>
    <property type="molecule type" value="Genomic_DNA"/>
</dbReference>
<gene>
    <name evidence="1" type="ORF">AaE_007729</name>
</gene>
<dbReference type="Proteomes" id="UP000469452">
    <property type="component" value="Unassembled WGS sequence"/>
</dbReference>
<proteinExistence type="predicted"/>
<dbReference type="AlphaFoldDB" id="A0A6A5AH62"/>
<protein>
    <submittedName>
        <fullName evidence="1">Uncharacterized protein</fullName>
    </submittedName>
</protein>
<sequence length="150" mass="17438">MPKWCVRPMIDGCWTPPYQAVRDGDLFRVDHRRQAAEDGAQLQLQWTFIGGDRLSWVKKRETYEDKLRANAQRMGGEWRRSAVGWIPSTDRSLLKATCTYVWRVPVEQLSEDDYSDRILEIVGQPATKWTPTKSDMQTYCRALSVDPLET</sequence>
<evidence type="ECO:0000313" key="2">
    <source>
        <dbReference type="Proteomes" id="UP000469452"/>
    </source>
</evidence>